<dbReference type="EMBL" id="JAAXPC010000008">
    <property type="protein sequence ID" value="NKY03038.1"/>
    <property type="molecule type" value="Genomic_DNA"/>
</dbReference>
<dbReference type="InterPro" id="IPR029039">
    <property type="entry name" value="Flavoprotein-like_sf"/>
</dbReference>
<dbReference type="PANTHER" id="PTHR30543">
    <property type="entry name" value="CHROMATE REDUCTASE"/>
    <property type="match status" value="1"/>
</dbReference>
<proteinExistence type="predicted"/>
<dbReference type="GO" id="GO:0005829">
    <property type="term" value="C:cytosol"/>
    <property type="evidence" value="ECO:0007669"/>
    <property type="project" value="TreeGrafter"/>
</dbReference>
<sequence>MRIGVILGSVRQGRKGEGVARWVLESASTREATYELIDLAEHELPHLAEPMPPMMGKYIDERTKAWAHLIDGYDAFIIVTAEYNHGIPGVLKNALDHLYAEWGGKPIGFVGYGVVGGARAIDQLRVLAGVLGMADVQPDVQLQLWSPAFDDTGVAAEGPHVAALASVFDAVEDWTRLLRPNTVAAEQN</sequence>
<comment type="caution">
    <text evidence="2">The sequence shown here is derived from an EMBL/GenBank/DDBJ whole genome shotgun (WGS) entry which is preliminary data.</text>
</comment>
<dbReference type="GO" id="GO:0010181">
    <property type="term" value="F:FMN binding"/>
    <property type="evidence" value="ECO:0007669"/>
    <property type="project" value="TreeGrafter"/>
</dbReference>
<accession>A0A846WN49</accession>
<dbReference type="Gene3D" id="3.40.50.360">
    <property type="match status" value="1"/>
</dbReference>
<name>A0A846WN49_9ACTN</name>
<feature type="domain" description="NADPH-dependent FMN reductase-like" evidence="1">
    <location>
        <begin position="1"/>
        <end position="138"/>
    </location>
</feature>
<evidence type="ECO:0000313" key="2">
    <source>
        <dbReference type="EMBL" id="NKY03038.1"/>
    </source>
</evidence>
<protein>
    <submittedName>
        <fullName evidence="2">NAD(P)H-dependent oxidoreductase</fullName>
    </submittedName>
</protein>
<evidence type="ECO:0000313" key="3">
    <source>
        <dbReference type="Proteomes" id="UP000563898"/>
    </source>
</evidence>
<evidence type="ECO:0000259" key="1">
    <source>
        <dbReference type="Pfam" id="PF03358"/>
    </source>
</evidence>
<dbReference type="Proteomes" id="UP000563898">
    <property type="component" value="Unassembled WGS sequence"/>
</dbReference>
<dbReference type="RefSeq" id="WP_006368803.1">
    <property type="nucleotide sequence ID" value="NZ_CP116236.1"/>
</dbReference>
<dbReference type="PANTHER" id="PTHR30543:SF21">
    <property type="entry name" value="NAD(P)H-DEPENDENT FMN REDUCTASE LOT6"/>
    <property type="match status" value="1"/>
</dbReference>
<organism evidence="2 3">
    <name type="scientific">Gordonia polyisoprenivorans</name>
    <dbReference type="NCBI Taxonomy" id="84595"/>
    <lineage>
        <taxon>Bacteria</taxon>
        <taxon>Bacillati</taxon>
        <taxon>Actinomycetota</taxon>
        <taxon>Actinomycetes</taxon>
        <taxon>Mycobacteriales</taxon>
        <taxon>Gordoniaceae</taxon>
        <taxon>Gordonia</taxon>
    </lineage>
</organism>
<dbReference type="SUPFAM" id="SSF52218">
    <property type="entry name" value="Flavoproteins"/>
    <property type="match status" value="1"/>
</dbReference>
<dbReference type="GO" id="GO:0016491">
    <property type="term" value="F:oxidoreductase activity"/>
    <property type="evidence" value="ECO:0007669"/>
    <property type="project" value="InterPro"/>
</dbReference>
<dbReference type="AlphaFoldDB" id="A0A846WN49"/>
<dbReference type="InterPro" id="IPR050712">
    <property type="entry name" value="NAD(P)H-dep_reductase"/>
</dbReference>
<reference evidence="2 3" key="1">
    <citation type="submission" date="2020-04" db="EMBL/GenBank/DDBJ databases">
        <title>MicrobeNet Type strains.</title>
        <authorList>
            <person name="Nicholson A.C."/>
        </authorList>
    </citation>
    <scope>NUCLEOTIDE SEQUENCE [LARGE SCALE GENOMIC DNA]</scope>
    <source>
        <strain evidence="2 3">ATCC BAA-14</strain>
    </source>
</reference>
<gene>
    <name evidence="2" type="ORF">HGA05_15820</name>
</gene>
<dbReference type="InterPro" id="IPR005025">
    <property type="entry name" value="FMN_Rdtase-like_dom"/>
</dbReference>
<dbReference type="Pfam" id="PF03358">
    <property type="entry name" value="FMN_red"/>
    <property type="match status" value="1"/>
</dbReference>